<dbReference type="AlphaFoldDB" id="A0A347WE98"/>
<proteinExistence type="predicted"/>
<evidence type="ECO:0000313" key="1">
    <source>
        <dbReference type="EMBL" id="AXY23191.1"/>
    </source>
</evidence>
<gene>
    <name evidence="1" type="ORF">CD178_02444</name>
</gene>
<keyword evidence="2" id="KW-1185">Reference proteome</keyword>
<sequence>MDTAMSFQQAEDGHFSGSAPASFFFAMSIEMALIDFDFTRNRCLMSNLSCDISSLYWLILCQTQVLFPGR</sequence>
<evidence type="ECO:0000313" key="2">
    <source>
        <dbReference type="Proteomes" id="UP000264120"/>
    </source>
</evidence>
<dbReference type="Proteomes" id="UP000264120">
    <property type="component" value="Chromosome"/>
</dbReference>
<dbReference type="EMBL" id="CP023036">
    <property type="protein sequence ID" value="AXY23191.1"/>
    <property type="molecule type" value="Genomic_DNA"/>
</dbReference>
<organism evidence="1 2">
    <name type="scientific">Komagataeibacter saccharivorans</name>
    <dbReference type="NCBI Taxonomy" id="265959"/>
    <lineage>
        <taxon>Bacteria</taxon>
        <taxon>Pseudomonadati</taxon>
        <taxon>Pseudomonadota</taxon>
        <taxon>Alphaproteobacteria</taxon>
        <taxon>Acetobacterales</taxon>
        <taxon>Acetobacteraceae</taxon>
        <taxon>Komagataeibacter</taxon>
    </lineage>
</organism>
<accession>A0A347WE98</accession>
<protein>
    <submittedName>
        <fullName evidence="1">Uncharacterized protein</fullName>
    </submittedName>
</protein>
<reference evidence="1 2" key="1">
    <citation type="submission" date="2017-08" db="EMBL/GenBank/DDBJ databases">
        <title>Complete genome sequence of Gluconacetobacter saccharivorans CV1 isolated from Fermented Vinegar.</title>
        <authorList>
            <person name="Kim S.-Y."/>
        </authorList>
    </citation>
    <scope>NUCLEOTIDE SEQUENCE [LARGE SCALE GENOMIC DNA]</scope>
    <source>
        <strain evidence="1 2">CV1</strain>
    </source>
</reference>
<name>A0A347WE98_9PROT</name>
<dbReference type="KEGG" id="ksc:CD178_02444"/>